<accession>A0A9W6RLC0</accession>
<dbReference type="AlphaFoldDB" id="A0A9W6RLC0"/>
<dbReference type="EMBL" id="BSTJ01000008">
    <property type="protein sequence ID" value="GLY77788.1"/>
    <property type="molecule type" value="Genomic_DNA"/>
</dbReference>
<dbReference type="Gene3D" id="3.60.40.10">
    <property type="entry name" value="PPM-type phosphatase domain"/>
    <property type="match status" value="1"/>
</dbReference>
<dbReference type="InterPro" id="IPR003594">
    <property type="entry name" value="HATPase_dom"/>
</dbReference>
<sequence length="348" mass="35627">MSGRVMVTEAWDVVVADDSQVHGAAAAASAAALAAGLDPNDLATCELLATELATNLVRHAVGGRLLVNVFGRGAVQLVAVDHGPGIADVAASLTDGFTTNSSLGAGLGACRRGASQFDLYSRVGQGTVALARVGPAAAEPSGPVEVGGVISPHPDESAVGDGFGLAWDGDRMTVGVVDGLGHGVKAAEARSAALDLLERQPALDSAGLLGEIDVGLRVTRGAAAAIAQIDGWSRRLSFAGMGNVTGRLFRPGADQALVSRPGILGAGPGPEIVTRPRSHRVVTADWQAPAALILHTDGIISRWNLADYPRAEHHHPAVLAALIWRDALRGNDDATVVVVRTAPRNEAR</sequence>
<dbReference type="SUPFAM" id="SSF81606">
    <property type="entry name" value="PP2C-like"/>
    <property type="match status" value="1"/>
</dbReference>
<gene>
    <name evidence="2" type="ORF">Airi01_060550</name>
</gene>
<dbReference type="InterPro" id="IPR036890">
    <property type="entry name" value="HATPase_C_sf"/>
</dbReference>
<dbReference type="Pfam" id="PF07228">
    <property type="entry name" value="SpoIIE"/>
    <property type="match status" value="1"/>
</dbReference>
<name>A0A9W6RLC0_9ACTN</name>
<comment type="caution">
    <text evidence="2">The sequence shown here is derived from an EMBL/GenBank/DDBJ whole genome shotgun (WGS) entry which is preliminary data.</text>
</comment>
<dbReference type="PANTHER" id="PTHR35801:SF1">
    <property type="entry name" value="PHOSPHOSERINE PHOSPHATASE RSBX"/>
    <property type="match status" value="1"/>
</dbReference>
<dbReference type="InterPro" id="IPR039248">
    <property type="entry name" value="Ptase_RsbX"/>
</dbReference>
<organism evidence="2 3">
    <name type="scientific">Actinoallomurus iriomotensis</name>
    <dbReference type="NCBI Taxonomy" id="478107"/>
    <lineage>
        <taxon>Bacteria</taxon>
        <taxon>Bacillati</taxon>
        <taxon>Actinomycetota</taxon>
        <taxon>Actinomycetes</taxon>
        <taxon>Streptosporangiales</taxon>
        <taxon>Thermomonosporaceae</taxon>
        <taxon>Actinoallomurus</taxon>
    </lineage>
</organism>
<feature type="domain" description="PPM-type phosphatase" evidence="1">
    <location>
        <begin position="145"/>
        <end position="341"/>
    </location>
</feature>
<proteinExistence type="predicted"/>
<dbReference type="SUPFAM" id="SSF55874">
    <property type="entry name" value="ATPase domain of HSP90 chaperone/DNA topoisomerase II/histidine kinase"/>
    <property type="match status" value="1"/>
</dbReference>
<dbReference type="SMART" id="SM00331">
    <property type="entry name" value="PP2C_SIG"/>
    <property type="match status" value="1"/>
</dbReference>
<evidence type="ECO:0000313" key="2">
    <source>
        <dbReference type="EMBL" id="GLY77788.1"/>
    </source>
</evidence>
<dbReference type="PANTHER" id="PTHR35801">
    <property type="entry name" value="PHOSPHOSERINE PHOSPHATASE RSBX"/>
    <property type="match status" value="1"/>
</dbReference>
<evidence type="ECO:0000259" key="1">
    <source>
        <dbReference type="SMART" id="SM00331"/>
    </source>
</evidence>
<evidence type="ECO:0000313" key="3">
    <source>
        <dbReference type="Proteomes" id="UP001165135"/>
    </source>
</evidence>
<protein>
    <recommendedName>
        <fullName evidence="1">PPM-type phosphatase domain-containing protein</fullName>
    </recommendedName>
</protein>
<dbReference type="RefSeq" id="WP_285627843.1">
    <property type="nucleotide sequence ID" value="NZ_BSTJ01000008.1"/>
</dbReference>
<dbReference type="Gene3D" id="3.30.565.10">
    <property type="entry name" value="Histidine kinase-like ATPase, C-terminal domain"/>
    <property type="match status" value="1"/>
</dbReference>
<dbReference type="Proteomes" id="UP001165135">
    <property type="component" value="Unassembled WGS sequence"/>
</dbReference>
<dbReference type="InterPro" id="IPR036457">
    <property type="entry name" value="PPM-type-like_dom_sf"/>
</dbReference>
<dbReference type="Pfam" id="PF13581">
    <property type="entry name" value="HATPase_c_2"/>
    <property type="match status" value="1"/>
</dbReference>
<reference evidence="2" key="1">
    <citation type="submission" date="2023-03" db="EMBL/GenBank/DDBJ databases">
        <title>Actinoallomurus iriomotensis NBRC 103681.</title>
        <authorList>
            <person name="Ichikawa N."/>
            <person name="Sato H."/>
            <person name="Tonouchi N."/>
        </authorList>
    </citation>
    <scope>NUCLEOTIDE SEQUENCE</scope>
    <source>
        <strain evidence="2">NBRC 103681</strain>
    </source>
</reference>
<dbReference type="InterPro" id="IPR001932">
    <property type="entry name" value="PPM-type_phosphatase-like_dom"/>
</dbReference>